<protein>
    <recommendedName>
        <fullName evidence="3 14">DNA ligase</fullName>
        <ecNumber evidence="2 14">6.5.1.2</ecNumber>
    </recommendedName>
    <alternativeName>
        <fullName evidence="14">Polydeoxyribonucleotide synthase [NAD(+)]</fullName>
    </alternativeName>
</protein>
<dbReference type="PROSITE" id="PS50172">
    <property type="entry name" value="BRCT"/>
    <property type="match status" value="1"/>
</dbReference>
<dbReference type="PANTHER" id="PTHR23389:SF9">
    <property type="entry name" value="DNA LIGASE"/>
    <property type="match status" value="1"/>
</dbReference>
<reference evidence="17 18" key="1">
    <citation type="journal article" date="2010" name="Proc. Natl. Acad. Sci. U.S.A.">
        <title>A Nitrospira metagenome illuminates the physiology and evolution of globally important nitrite-oxidizing bacteria.</title>
        <authorList>
            <person name="Lucker S."/>
            <person name="Wagner M."/>
            <person name="Maixner F."/>
            <person name="Pelletier E."/>
            <person name="Koch H."/>
            <person name="Vacherie B."/>
            <person name="Rattei T."/>
            <person name="Sinninghe Damste J."/>
            <person name="Spieck E."/>
            <person name="Le Paslier D."/>
            <person name="Daims H."/>
        </authorList>
    </citation>
    <scope>NUCLEOTIDE SEQUENCE [LARGE SCALE GENOMIC DNA]</scope>
</reference>
<dbReference type="InterPro" id="IPR001679">
    <property type="entry name" value="DNA_ligase"/>
</dbReference>
<feature type="binding site" evidence="14">
    <location>
        <begin position="88"/>
        <end position="89"/>
    </location>
    <ligand>
        <name>NAD(+)</name>
        <dbReference type="ChEBI" id="CHEBI:57540"/>
    </ligand>
</feature>
<dbReference type="Pfam" id="PF12826">
    <property type="entry name" value="HHH_2"/>
    <property type="match status" value="1"/>
</dbReference>
<evidence type="ECO:0000313" key="18">
    <source>
        <dbReference type="Proteomes" id="UP000001660"/>
    </source>
</evidence>
<dbReference type="EC" id="6.5.1.2" evidence="2 14"/>
<proteinExistence type="inferred from homology"/>
<dbReference type="SUPFAM" id="SSF52113">
    <property type="entry name" value="BRCT domain"/>
    <property type="match status" value="1"/>
</dbReference>
<dbReference type="Gene3D" id="3.30.470.30">
    <property type="entry name" value="DNA ligase/mRNA capping enzyme"/>
    <property type="match status" value="1"/>
</dbReference>
<feature type="binding site" evidence="14">
    <location>
        <position position="414"/>
    </location>
    <ligand>
        <name>Zn(2+)</name>
        <dbReference type="ChEBI" id="CHEBI:29105"/>
    </ligand>
</feature>
<dbReference type="GO" id="GO:0006281">
    <property type="term" value="P:DNA repair"/>
    <property type="evidence" value="ECO:0007669"/>
    <property type="project" value="UniProtKB-KW"/>
</dbReference>
<feature type="domain" description="BRCT" evidence="16">
    <location>
        <begin position="596"/>
        <end position="675"/>
    </location>
</feature>
<sequence>MSNQPMPHQTAEQRIADLRRQIRHHDHLYYTKDRPEISDAEYDRLFRELVDLETAHPDLVTGDSPTQRVGAPPLDELTKVSHEKPMLSLDSITDQDDVRAFDARMKRELETDQIVYTAEPKFDGLSVELVYDRGAFVRGATRGDGMVGEDVTINLRTIRALPLQLDPQPSLPAHLVVRGEVYMRLDEFQVLNRRMTERGEEAFANPRNAAAGSLRQLDSRITASRPLTLTCYDIMAISGTAPPTHWDELDALAAWGLPVPEHRQRCRSIDEVLSFQQATDAMRDSLPFEIDGVVVKLDRRTWQDQLGSKSRSPRWAIAYKFAPRKEITVIQDIAVSVGRTGTLTPLALLKPVEVGGVTISRATLHNADEVARKDVRVGDTVKVERAGDVIPAIAERVPVPGETRQEPFVMPDHCPVCGSAVAREGAYFYCTGQTVCVAQLKGAIEHFASKSALDIDGMGKKTIAQLVDVGLVRDLADLYSLTKDQILTLEGFADRSANLLLESIERSKSVSLDRLLMGLGIRQVGQHIARVLAKQFGTLSKLMSATQEDLLQVREIGPEISASLTSFFSEERNRAVIARLIERGLTIAPPTTENTTGSQHLAGKTFVFTGGLEGYSRDQAKELVEQQGGQVSSSVSKKASFVVAGTDPGSKLDQAQKLGVRILTEAEFTALVRPE</sequence>
<feature type="binding site" evidence="14">
    <location>
        <begin position="39"/>
        <end position="43"/>
    </location>
    <ligand>
        <name>NAD(+)</name>
        <dbReference type="ChEBI" id="CHEBI:57540"/>
    </ligand>
</feature>
<keyword evidence="8 14" id="KW-0862">Zinc</keyword>
<dbReference type="PANTHER" id="PTHR23389">
    <property type="entry name" value="CHROMOSOME TRANSMISSION FIDELITY FACTOR 18"/>
    <property type="match status" value="1"/>
</dbReference>
<feature type="binding site" evidence="14">
    <location>
        <position position="296"/>
    </location>
    <ligand>
        <name>NAD(+)</name>
        <dbReference type="ChEBI" id="CHEBI:57540"/>
    </ligand>
</feature>
<feature type="binding site" evidence="14">
    <location>
        <position position="436"/>
    </location>
    <ligand>
        <name>Zn(2+)</name>
        <dbReference type="ChEBI" id="CHEBI:29105"/>
    </ligand>
</feature>
<dbReference type="SMART" id="SM00278">
    <property type="entry name" value="HhH1"/>
    <property type="match status" value="3"/>
</dbReference>
<dbReference type="CDD" id="cd17748">
    <property type="entry name" value="BRCT_DNA_ligase_like"/>
    <property type="match status" value="1"/>
</dbReference>
<dbReference type="Pfam" id="PF01653">
    <property type="entry name" value="DNA_ligase_aden"/>
    <property type="match status" value="1"/>
</dbReference>
<comment type="catalytic activity">
    <reaction evidence="12 14 15">
        <text>NAD(+) + (deoxyribonucleotide)n-3'-hydroxyl + 5'-phospho-(deoxyribonucleotide)m = (deoxyribonucleotide)n+m + AMP + beta-nicotinamide D-nucleotide.</text>
        <dbReference type="EC" id="6.5.1.2"/>
    </reaction>
</comment>
<dbReference type="InterPro" id="IPR033136">
    <property type="entry name" value="DNA_ligase_CS"/>
</dbReference>
<dbReference type="CDD" id="cd00114">
    <property type="entry name" value="LIGANc"/>
    <property type="match status" value="1"/>
</dbReference>
<dbReference type="InterPro" id="IPR010994">
    <property type="entry name" value="RuvA_2-like"/>
</dbReference>
<dbReference type="FunFam" id="1.10.150.20:FF:000006">
    <property type="entry name" value="DNA ligase"/>
    <property type="match status" value="1"/>
</dbReference>
<dbReference type="SUPFAM" id="SSF56091">
    <property type="entry name" value="DNA ligase/mRNA capping enzyme, catalytic domain"/>
    <property type="match status" value="1"/>
</dbReference>
<gene>
    <name evidence="14 17" type="primary">ligA</name>
    <name evidence="17" type="ORF">NIDE2036</name>
</gene>
<dbReference type="Pfam" id="PF00533">
    <property type="entry name" value="BRCT"/>
    <property type="match status" value="1"/>
</dbReference>
<keyword evidence="7 14" id="KW-0227">DNA damage</keyword>
<dbReference type="NCBIfam" id="TIGR00575">
    <property type="entry name" value="dnlj"/>
    <property type="match status" value="1"/>
</dbReference>
<dbReference type="InterPro" id="IPR018239">
    <property type="entry name" value="DNA_ligase_AS"/>
</dbReference>
<dbReference type="Pfam" id="PF14520">
    <property type="entry name" value="HHH_5"/>
    <property type="match status" value="1"/>
</dbReference>
<evidence type="ECO:0000256" key="1">
    <source>
        <dbReference type="ARBA" id="ARBA00004067"/>
    </source>
</evidence>
<dbReference type="AlphaFoldDB" id="D8PEU7"/>
<feature type="binding site" evidence="14">
    <location>
        <position position="142"/>
    </location>
    <ligand>
        <name>NAD(+)</name>
        <dbReference type="ChEBI" id="CHEBI:57540"/>
    </ligand>
</feature>
<evidence type="ECO:0000256" key="7">
    <source>
        <dbReference type="ARBA" id="ARBA00022763"/>
    </source>
</evidence>
<dbReference type="GO" id="GO:0003911">
    <property type="term" value="F:DNA ligase (NAD+) activity"/>
    <property type="evidence" value="ECO:0007669"/>
    <property type="project" value="UniProtKB-UniRule"/>
</dbReference>
<dbReference type="Gene3D" id="2.40.50.140">
    <property type="entry name" value="Nucleic acid-binding proteins"/>
    <property type="match status" value="1"/>
</dbReference>
<dbReference type="GO" id="GO:0046872">
    <property type="term" value="F:metal ion binding"/>
    <property type="evidence" value="ECO:0007669"/>
    <property type="project" value="UniProtKB-KW"/>
</dbReference>
<accession>D8PEU7</accession>
<dbReference type="NCBIfam" id="NF005932">
    <property type="entry name" value="PRK07956.1"/>
    <property type="match status" value="1"/>
</dbReference>
<name>D8PEU7_9BACT</name>
<dbReference type="GO" id="GO:0006260">
    <property type="term" value="P:DNA replication"/>
    <property type="evidence" value="ECO:0007669"/>
    <property type="project" value="UniProtKB-KW"/>
</dbReference>
<evidence type="ECO:0000256" key="2">
    <source>
        <dbReference type="ARBA" id="ARBA00012722"/>
    </source>
</evidence>
<dbReference type="SUPFAM" id="SSF50249">
    <property type="entry name" value="Nucleic acid-binding proteins"/>
    <property type="match status" value="1"/>
</dbReference>
<evidence type="ECO:0000256" key="11">
    <source>
        <dbReference type="ARBA" id="ARBA00023204"/>
    </source>
</evidence>
<feature type="binding site" evidence="14">
    <location>
        <position position="417"/>
    </location>
    <ligand>
        <name>Zn(2+)</name>
        <dbReference type="ChEBI" id="CHEBI:29105"/>
    </ligand>
</feature>
<dbReference type="PROSITE" id="PS01056">
    <property type="entry name" value="DNA_LIGASE_N2"/>
    <property type="match status" value="1"/>
</dbReference>
<dbReference type="InterPro" id="IPR003583">
    <property type="entry name" value="Hlx-hairpin-Hlx_DNA-bd_motif"/>
</dbReference>
<evidence type="ECO:0000256" key="14">
    <source>
        <dbReference type="HAMAP-Rule" id="MF_01588"/>
    </source>
</evidence>
<dbReference type="PROSITE" id="PS01055">
    <property type="entry name" value="DNA_LIGASE_N1"/>
    <property type="match status" value="1"/>
</dbReference>
<dbReference type="HOGENOM" id="CLU_007764_2_1_0"/>
<dbReference type="Gene3D" id="3.40.50.10190">
    <property type="entry name" value="BRCT domain"/>
    <property type="match status" value="1"/>
</dbReference>
<keyword evidence="14" id="KW-0464">Manganese</keyword>
<dbReference type="InterPro" id="IPR001357">
    <property type="entry name" value="BRCT_dom"/>
</dbReference>
<dbReference type="FunFam" id="2.40.50.140:FF:000012">
    <property type="entry name" value="DNA ligase"/>
    <property type="match status" value="1"/>
</dbReference>
<comment type="cofactor">
    <cofactor evidence="14">
        <name>Mg(2+)</name>
        <dbReference type="ChEBI" id="CHEBI:18420"/>
    </cofactor>
    <cofactor evidence="14">
        <name>Mn(2+)</name>
        <dbReference type="ChEBI" id="CHEBI:29035"/>
    </cofactor>
</comment>
<dbReference type="Pfam" id="PF03120">
    <property type="entry name" value="OB_DNA_ligase"/>
    <property type="match status" value="1"/>
</dbReference>
<dbReference type="EMBL" id="FP929003">
    <property type="protein sequence ID" value="CBK41756.1"/>
    <property type="molecule type" value="Genomic_DNA"/>
</dbReference>
<keyword evidence="11 14" id="KW-0234">DNA repair</keyword>
<dbReference type="eggNOG" id="COG0272">
    <property type="taxonomic scope" value="Bacteria"/>
</dbReference>
<evidence type="ECO:0000256" key="5">
    <source>
        <dbReference type="ARBA" id="ARBA00022705"/>
    </source>
</evidence>
<dbReference type="SMART" id="SM00532">
    <property type="entry name" value="LIGANc"/>
    <property type="match status" value="1"/>
</dbReference>
<feature type="active site" description="N6-AMP-lysine intermediate" evidence="14">
    <location>
        <position position="121"/>
    </location>
</feature>
<dbReference type="Gene3D" id="1.10.150.20">
    <property type="entry name" value="5' to 3' exonuclease, C-terminal subdomain"/>
    <property type="match status" value="2"/>
</dbReference>
<dbReference type="Pfam" id="PF22745">
    <property type="entry name" value="Nlig-Ia"/>
    <property type="match status" value="1"/>
</dbReference>
<dbReference type="PIRSF" id="PIRSF001604">
    <property type="entry name" value="LigA"/>
    <property type="match status" value="1"/>
</dbReference>
<dbReference type="SUPFAM" id="SSF47781">
    <property type="entry name" value="RuvA domain 2-like"/>
    <property type="match status" value="1"/>
</dbReference>
<dbReference type="KEGG" id="nde:NIDE2036"/>
<dbReference type="InterPro" id="IPR013839">
    <property type="entry name" value="DNAligase_adenylation"/>
</dbReference>
<dbReference type="HAMAP" id="MF_01588">
    <property type="entry name" value="DNA_ligase_A"/>
    <property type="match status" value="1"/>
</dbReference>
<evidence type="ECO:0000256" key="8">
    <source>
        <dbReference type="ARBA" id="ARBA00022833"/>
    </source>
</evidence>
<evidence type="ECO:0000256" key="3">
    <source>
        <dbReference type="ARBA" id="ARBA00013308"/>
    </source>
</evidence>
<feature type="binding site" evidence="14">
    <location>
        <position position="430"/>
    </location>
    <ligand>
        <name>Zn(2+)</name>
        <dbReference type="ChEBI" id="CHEBI:29105"/>
    </ligand>
</feature>
<evidence type="ECO:0000313" key="17">
    <source>
        <dbReference type="EMBL" id="CBK41756.1"/>
    </source>
</evidence>
<feature type="binding site" evidence="14">
    <location>
        <position position="320"/>
    </location>
    <ligand>
        <name>NAD(+)</name>
        <dbReference type="ChEBI" id="CHEBI:57540"/>
    </ligand>
</feature>
<keyword evidence="4 14" id="KW-0436">Ligase</keyword>
<dbReference type="SMART" id="SM00292">
    <property type="entry name" value="BRCT"/>
    <property type="match status" value="1"/>
</dbReference>
<organism evidence="17 18">
    <name type="scientific">Nitrospira defluvii</name>
    <dbReference type="NCBI Taxonomy" id="330214"/>
    <lineage>
        <taxon>Bacteria</taxon>
        <taxon>Pseudomonadati</taxon>
        <taxon>Nitrospirota</taxon>
        <taxon>Nitrospiria</taxon>
        <taxon>Nitrospirales</taxon>
        <taxon>Nitrospiraceae</taxon>
        <taxon>Nitrospira</taxon>
    </lineage>
</organism>
<dbReference type="STRING" id="330214.NIDE2036"/>
<dbReference type="InterPro" id="IPR041663">
    <property type="entry name" value="DisA/LigA_HHH"/>
</dbReference>
<keyword evidence="10 14" id="KW-0520">NAD</keyword>
<dbReference type="FunFam" id="3.30.470.30:FF:000001">
    <property type="entry name" value="DNA ligase"/>
    <property type="match status" value="1"/>
</dbReference>
<evidence type="ECO:0000256" key="6">
    <source>
        <dbReference type="ARBA" id="ARBA00022723"/>
    </source>
</evidence>
<keyword evidence="6 14" id="KW-0479">Metal-binding</keyword>
<evidence type="ECO:0000256" key="4">
    <source>
        <dbReference type="ARBA" id="ARBA00022598"/>
    </source>
</evidence>
<feature type="binding site" evidence="14">
    <location>
        <position position="180"/>
    </location>
    <ligand>
        <name>NAD(+)</name>
        <dbReference type="ChEBI" id="CHEBI:57540"/>
    </ligand>
</feature>
<dbReference type="Gene3D" id="1.10.287.610">
    <property type="entry name" value="Helix hairpin bin"/>
    <property type="match status" value="1"/>
</dbReference>
<dbReference type="Proteomes" id="UP000001660">
    <property type="component" value="Chromosome"/>
</dbReference>
<comment type="similarity">
    <text evidence="13 14">Belongs to the NAD-dependent DNA ligase family. LigA subfamily.</text>
</comment>
<dbReference type="InterPro" id="IPR036420">
    <property type="entry name" value="BRCT_dom_sf"/>
</dbReference>
<dbReference type="FunFam" id="1.10.287.610:FF:000002">
    <property type="entry name" value="DNA ligase"/>
    <property type="match status" value="1"/>
</dbReference>
<dbReference type="FunFam" id="1.10.150.20:FF:000007">
    <property type="entry name" value="DNA ligase"/>
    <property type="match status" value="1"/>
</dbReference>
<dbReference type="GO" id="GO:0005829">
    <property type="term" value="C:cytosol"/>
    <property type="evidence" value="ECO:0007669"/>
    <property type="project" value="TreeGrafter"/>
</dbReference>
<evidence type="ECO:0000259" key="16">
    <source>
        <dbReference type="PROSITE" id="PS50172"/>
    </source>
</evidence>
<evidence type="ECO:0000256" key="12">
    <source>
        <dbReference type="ARBA" id="ARBA00034005"/>
    </source>
</evidence>
<dbReference type="InterPro" id="IPR004150">
    <property type="entry name" value="NAD_DNA_ligase_OB"/>
</dbReference>
<dbReference type="InterPro" id="IPR013840">
    <property type="entry name" value="DNAligase_N"/>
</dbReference>
<evidence type="ECO:0000256" key="15">
    <source>
        <dbReference type="RuleBase" id="RU000618"/>
    </source>
</evidence>
<dbReference type="Gene3D" id="6.20.10.30">
    <property type="match status" value="1"/>
</dbReference>
<evidence type="ECO:0000256" key="10">
    <source>
        <dbReference type="ARBA" id="ARBA00023027"/>
    </source>
</evidence>
<dbReference type="GO" id="GO:0003677">
    <property type="term" value="F:DNA binding"/>
    <property type="evidence" value="ECO:0007669"/>
    <property type="project" value="InterPro"/>
</dbReference>
<evidence type="ECO:0000256" key="9">
    <source>
        <dbReference type="ARBA" id="ARBA00022842"/>
    </source>
</evidence>
<evidence type="ECO:0000256" key="13">
    <source>
        <dbReference type="ARBA" id="ARBA00060881"/>
    </source>
</evidence>
<keyword evidence="9 14" id="KW-0460">Magnesium</keyword>
<dbReference type="InterPro" id="IPR012340">
    <property type="entry name" value="NA-bd_OB-fold"/>
</dbReference>
<keyword evidence="18" id="KW-1185">Reference proteome</keyword>
<feature type="binding site" evidence="14">
    <location>
        <position position="119"/>
    </location>
    <ligand>
        <name>NAD(+)</name>
        <dbReference type="ChEBI" id="CHEBI:57540"/>
    </ligand>
</feature>
<comment type="function">
    <text evidence="1 14">DNA ligase that catalyzes the formation of phosphodiester linkages between 5'-phosphoryl and 3'-hydroxyl groups in double-stranded DNA using NAD as a coenzyme and as the energy source for the reaction. It is essential for DNA replication and repair of damaged DNA.</text>
</comment>
<keyword evidence="5 14" id="KW-0235">DNA replication</keyword>